<evidence type="ECO:0000256" key="3">
    <source>
        <dbReference type="SAM" id="MobiDB-lite"/>
    </source>
</evidence>
<name>A0A2M7G5Z8_9BACT</name>
<reference evidence="4 5" key="1">
    <citation type="submission" date="2017-09" db="EMBL/GenBank/DDBJ databases">
        <title>Depth-based differentiation of microbial function through sediment-hosted aquifers and enrichment of novel symbionts in the deep terrestrial subsurface.</title>
        <authorList>
            <person name="Probst A.J."/>
            <person name="Ladd B."/>
            <person name="Jarett J.K."/>
            <person name="Geller-Mcgrath D.E."/>
            <person name="Sieber C.M."/>
            <person name="Emerson J.B."/>
            <person name="Anantharaman K."/>
            <person name="Thomas B.C."/>
            <person name="Malmstrom R."/>
            <person name="Stieglmeier M."/>
            <person name="Klingl A."/>
            <person name="Woyke T."/>
            <person name="Ryan C.M."/>
            <person name="Banfield J.F."/>
        </authorList>
    </citation>
    <scope>NUCLEOTIDE SEQUENCE [LARGE SCALE GENOMIC DNA]</scope>
    <source>
        <strain evidence="4">CG17_big_fil_post_rev_8_21_14_2_50_48_46</strain>
    </source>
</reference>
<gene>
    <name evidence="4" type="ORF">COW36_08050</name>
</gene>
<dbReference type="Proteomes" id="UP000231019">
    <property type="component" value="Unassembled WGS sequence"/>
</dbReference>
<keyword evidence="1" id="KW-0802">TPR repeat</keyword>
<dbReference type="AlphaFoldDB" id="A0A2M7G5Z8"/>
<feature type="coiled-coil region" evidence="2">
    <location>
        <begin position="209"/>
        <end position="236"/>
    </location>
</feature>
<dbReference type="InterPro" id="IPR019734">
    <property type="entry name" value="TPR_rpt"/>
</dbReference>
<feature type="repeat" description="TPR" evidence="1">
    <location>
        <begin position="63"/>
        <end position="96"/>
    </location>
</feature>
<evidence type="ECO:0000256" key="1">
    <source>
        <dbReference type="PROSITE-ProRule" id="PRU00339"/>
    </source>
</evidence>
<keyword evidence="2" id="KW-0175">Coiled coil</keyword>
<organism evidence="4 5">
    <name type="scientific">bacterium (Candidatus Blackallbacteria) CG17_big_fil_post_rev_8_21_14_2_50_48_46</name>
    <dbReference type="NCBI Taxonomy" id="2014261"/>
    <lineage>
        <taxon>Bacteria</taxon>
        <taxon>Candidatus Blackallbacteria</taxon>
    </lineage>
</organism>
<protein>
    <submittedName>
        <fullName evidence="4">Uncharacterized protein</fullName>
    </submittedName>
</protein>
<feature type="region of interest" description="Disordered" evidence="3">
    <location>
        <begin position="125"/>
        <end position="163"/>
    </location>
</feature>
<dbReference type="InterPro" id="IPR011990">
    <property type="entry name" value="TPR-like_helical_dom_sf"/>
</dbReference>
<comment type="caution">
    <text evidence="4">The sequence shown here is derived from an EMBL/GenBank/DDBJ whole genome shotgun (WGS) entry which is preliminary data.</text>
</comment>
<dbReference type="EMBL" id="PFFQ01000023">
    <property type="protein sequence ID" value="PIW17441.1"/>
    <property type="molecule type" value="Genomic_DNA"/>
</dbReference>
<proteinExistence type="predicted"/>
<accession>A0A2M7G5Z8</accession>
<dbReference type="SMART" id="SM00028">
    <property type="entry name" value="TPR"/>
    <property type="match status" value="1"/>
</dbReference>
<evidence type="ECO:0000313" key="5">
    <source>
        <dbReference type="Proteomes" id="UP000231019"/>
    </source>
</evidence>
<evidence type="ECO:0000256" key="2">
    <source>
        <dbReference type="SAM" id="Coils"/>
    </source>
</evidence>
<feature type="compositionally biased region" description="Basic and acidic residues" evidence="3">
    <location>
        <begin position="142"/>
        <end position="153"/>
    </location>
</feature>
<dbReference type="Gene3D" id="1.25.40.10">
    <property type="entry name" value="Tetratricopeptide repeat domain"/>
    <property type="match status" value="1"/>
</dbReference>
<sequence length="354" mass="41408">MSSNLRQQTTTLIRERRKLFLELLHQGILSLCKAKANPNLESAFLKESCDYLMEAMRYDRSAPEGFLAMAYLLWLTGDSAEALLYLEEALLLDPNHLDAIKLRDLILPDQGPQIGHLLEQVLNEPSQELEDRADSPRPGIESSRRPKGGDLARSRPPRFALKPPPFRAPLQIDYEQLYIQLENRIQKEVKQISLLKPDWYQSTRDRAKVQKIEQQYAGLREKYREILEQIRSLEEEIDGRPLRKMLKPLEMILARCEYHLHLSWQMIQLQEMLDGHIRWINKELTYLNENHHLSEAISEKRFEYLLDDCDALADQLDELEQMGLESSRLIKTYELLAAKVSQFQDLRQEMGEAK</sequence>
<dbReference type="SUPFAM" id="SSF48452">
    <property type="entry name" value="TPR-like"/>
    <property type="match status" value="1"/>
</dbReference>
<dbReference type="PROSITE" id="PS50005">
    <property type="entry name" value="TPR"/>
    <property type="match status" value="1"/>
</dbReference>
<evidence type="ECO:0000313" key="4">
    <source>
        <dbReference type="EMBL" id="PIW17441.1"/>
    </source>
</evidence>